<proteinExistence type="predicted"/>
<keyword evidence="2" id="KW-1185">Reference proteome</keyword>
<organism evidence="1 2">
    <name type="scientific">Acaulospora colombiana</name>
    <dbReference type="NCBI Taxonomy" id="27376"/>
    <lineage>
        <taxon>Eukaryota</taxon>
        <taxon>Fungi</taxon>
        <taxon>Fungi incertae sedis</taxon>
        <taxon>Mucoromycota</taxon>
        <taxon>Glomeromycotina</taxon>
        <taxon>Glomeromycetes</taxon>
        <taxon>Diversisporales</taxon>
        <taxon>Acaulosporaceae</taxon>
        <taxon>Acaulospora</taxon>
    </lineage>
</organism>
<evidence type="ECO:0000313" key="2">
    <source>
        <dbReference type="Proteomes" id="UP000789525"/>
    </source>
</evidence>
<accession>A0ACA9KQ36</accession>
<feature type="non-terminal residue" evidence="1">
    <location>
        <position position="1"/>
    </location>
</feature>
<feature type="non-terminal residue" evidence="1">
    <location>
        <position position="517"/>
    </location>
</feature>
<evidence type="ECO:0000313" key="1">
    <source>
        <dbReference type="EMBL" id="CAG8484433.1"/>
    </source>
</evidence>
<name>A0ACA9KQ36_9GLOM</name>
<gene>
    <name evidence="1" type="ORF">ACOLOM_LOCUS2118</name>
</gene>
<dbReference type="Proteomes" id="UP000789525">
    <property type="component" value="Unassembled WGS sequence"/>
</dbReference>
<sequence length="517" mass="57447">NEQDLLKNDTVFLTGLNRLRDDRSISNETNESDGTLVTTTHRLDLARFSTESLHSYRFFASDASMLENRQNILRRSIEFMKSKIKGCVQNALFPSVVPTKDIILPQDFDGDNDSGTSRKFKRTLTDLPISSLYTSVNPPSTLHSPTRFTPQNQAIITTDNQSNILNVNDIACLIFGYSRIEILSIKALDLIARSFREKQAKSLAARPHDDHGSCEAVLACGKVIPIQRKNDEISAASLWLKAKKDEFGKSIFIWIFEEITESMMTAEINENGTVLKSSGDVKALYGYTSEEIVGIHVTTLIPALETIHFNGMDNMNVDNMATLSPFDSRLDIDQINKTKFYGSRSKNGANFPIIGKISVHIIPEESQDEPNSTIIYKLKIISIPTIAGVITAHSTGVIQSCNSDFVKYLFGVGAQELNGKRRIESLLPQFSRLIEVIGSERPLVEGVVISENTFRRAAAVLTSTNLAQKELPNIVSTQGPSGITAVHRDGTEFDVDIQMRVVESSDEPLHALWITYD</sequence>
<protein>
    <submittedName>
        <fullName evidence="1">6196_t:CDS:1</fullName>
    </submittedName>
</protein>
<reference evidence="1" key="1">
    <citation type="submission" date="2021-06" db="EMBL/GenBank/DDBJ databases">
        <authorList>
            <person name="Kallberg Y."/>
            <person name="Tangrot J."/>
            <person name="Rosling A."/>
        </authorList>
    </citation>
    <scope>NUCLEOTIDE SEQUENCE</scope>
    <source>
        <strain evidence="1">CL356</strain>
    </source>
</reference>
<comment type="caution">
    <text evidence="1">The sequence shown here is derived from an EMBL/GenBank/DDBJ whole genome shotgun (WGS) entry which is preliminary data.</text>
</comment>
<dbReference type="EMBL" id="CAJVPT010002617">
    <property type="protein sequence ID" value="CAG8484433.1"/>
    <property type="molecule type" value="Genomic_DNA"/>
</dbReference>